<gene>
    <name evidence="2" type="ORF">EA756_06930</name>
    <name evidence="1" type="ORF">I6M64_16625</name>
</gene>
<dbReference type="OrthoDB" id="6695379at2"/>
<evidence type="ECO:0000313" key="3">
    <source>
        <dbReference type="Proteomes" id="UP000276905"/>
    </source>
</evidence>
<organism evidence="2 3">
    <name type="scientific">Acinetobacter lactucae</name>
    <dbReference type="NCBI Taxonomy" id="1785128"/>
    <lineage>
        <taxon>Bacteria</taxon>
        <taxon>Pseudomonadati</taxon>
        <taxon>Pseudomonadota</taxon>
        <taxon>Gammaproteobacteria</taxon>
        <taxon>Moraxellales</taxon>
        <taxon>Moraxellaceae</taxon>
        <taxon>Acinetobacter</taxon>
        <taxon>Acinetobacter calcoaceticus/baumannii complex</taxon>
    </lineage>
</organism>
<dbReference type="EMBL" id="JADWNO010000012">
    <property type="protein sequence ID" value="MBJ8438933.1"/>
    <property type="molecule type" value="Genomic_DNA"/>
</dbReference>
<reference evidence="2 3" key="1">
    <citation type="submission" date="2018-10" db="EMBL/GenBank/DDBJ databases">
        <title>GWAS and RNA-Seq identify cryptic mechanisms of antimicrobial resistance in Acinetobacter baumannii.</title>
        <authorList>
            <person name="Sahl J.W."/>
        </authorList>
    </citation>
    <scope>NUCLEOTIDE SEQUENCE [LARGE SCALE GENOMIC DNA]</scope>
    <source>
        <strain evidence="2 3">TG41018</strain>
    </source>
</reference>
<name>A0A1V0KD89_9GAMM</name>
<dbReference type="AlphaFoldDB" id="A0A1V0KD89"/>
<evidence type="ECO:0000313" key="4">
    <source>
        <dbReference type="Proteomes" id="UP000808699"/>
    </source>
</evidence>
<dbReference type="Proteomes" id="UP000808699">
    <property type="component" value="Unassembled WGS sequence"/>
</dbReference>
<dbReference type="RefSeq" id="WP_078224862.1">
    <property type="nucleotide sequence ID" value="NZ_AVOE01000018.1"/>
</dbReference>
<keyword evidence="4" id="KW-1185">Reference proteome</keyword>
<evidence type="ECO:0000313" key="1">
    <source>
        <dbReference type="EMBL" id="MBJ8438933.1"/>
    </source>
</evidence>
<proteinExistence type="predicted"/>
<sequence length="39" mass="4407">MRYACAALIATQIMAEISQILLQNWTKDCHCLGFASYLD</sequence>
<reference evidence="1 4" key="2">
    <citation type="submission" date="2020-11" db="EMBL/GenBank/DDBJ databases">
        <title>Enhanced detection system for hospital associated transmission using whole genome sequencing surveillance.</title>
        <authorList>
            <person name="Harrison L.H."/>
            <person name="Van Tyne D."/>
            <person name="Marsh J.W."/>
            <person name="Griffith M.P."/>
            <person name="Snyder D.J."/>
            <person name="Cooper V.S."/>
            <person name="Mustapha M."/>
        </authorList>
    </citation>
    <scope>NUCLEOTIDE SEQUENCE [LARGE SCALE GENOMIC DNA]</scope>
    <source>
        <strain evidence="1 4">ACIN00241</strain>
    </source>
</reference>
<dbReference type="EMBL" id="RFES01000003">
    <property type="protein sequence ID" value="RSO58952.1"/>
    <property type="molecule type" value="Genomic_DNA"/>
</dbReference>
<accession>A0A1V0KD89</accession>
<protein>
    <submittedName>
        <fullName evidence="2">Uncharacterized protein</fullName>
    </submittedName>
</protein>
<evidence type="ECO:0000313" key="2">
    <source>
        <dbReference type="EMBL" id="RSO58952.1"/>
    </source>
</evidence>
<dbReference type="Proteomes" id="UP000276905">
    <property type="component" value="Unassembled WGS sequence"/>
</dbReference>
<dbReference type="KEGG" id="alc:OTEC02_13155"/>
<comment type="caution">
    <text evidence="2">The sequence shown here is derived from an EMBL/GenBank/DDBJ whole genome shotgun (WGS) entry which is preliminary data.</text>
</comment>
<dbReference type="GeneID" id="60754717"/>